<protein>
    <submittedName>
        <fullName evidence="2">Uncharacterized protein</fullName>
    </submittedName>
</protein>
<evidence type="ECO:0000256" key="1">
    <source>
        <dbReference type="SAM" id="MobiDB-lite"/>
    </source>
</evidence>
<name>A0A078AL04_STYLE</name>
<organism evidence="2 3">
    <name type="scientific">Stylonychia lemnae</name>
    <name type="common">Ciliate</name>
    <dbReference type="NCBI Taxonomy" id="5949"/>
    <lineage>
        <taxon>Eukaryota</taxon>
        <taxon>Sar</taxon>
        <taxon>Alveolata</taxon>
        <taxon>Ciliophora</taxon>
        <taxon>Intramacronucleata</taxon>
        <taxon>Spirotrichea</taxon>
        <taxon>Stichotrichia</taxon>
        <taxon>Sporadotrichida</taxon>
        <taxon>Oxytrichidae</taxon>
        <taxon>Stylonychinae</taxon>
        <taxon>Stylonychia</taxon>
    </lineage>
</organism>
<dbReference type="Proteomes" id="UP000039865">
    <property type="component" value="Unassembled WGS sequence"/>
</dbReference>
<dbReference type="EMBL" id="CCKQ01010033">
    <property type="protein sequence ID" value="CDW81523.1"/>
    <property type="molecule type" value="Genomic_DNA"/>
</dbReference>
<gene>
    <name evidence="2" type="primary">Contig10951.g11708</name>
    <name evidence="2" type="ORF">STYLEM_10542</name>
</gene>
<evidence type="ECO:0000313" key="3">
    <source>
        <dbReference type="Proteomes" id="UP000039865"/>
    </source>
</evidence>
<dbReference type="OrthoDB" id="10687757at2759"/>
<keyword evidence="3" id="KW-1185">Reference proteome</keyword>
<accession>A0A078AL04</accession>
<proteinExistence type="predicted"/>
<evidence type="ECO:0000313" key="2">
    <source>
        <dbReference type="EMBL" id="CDW81523.1"/>
    </source>
</evidence>
<dbReference type="InParanoid" id="A0A078AL04"/>
<reference evidence="2 3" key="1">
    <citation type="submission" date="2014-06" db="EMBL/GenBank/DDBJ databases">
        <authorList>
            <person name="Swart Estienne"/>
        </authorList>
    </citation>
    <scope>NUCLEOTIDE SEQUENCE [LARGE SCALE GENOMIC DNA]</scope>
    <source>
        <strain evidence="2 3">130c</strain>
    </source>
</reference>
<feature type="compositionally biased region" description="Polar residues" evidence="1">
    <location>
        <begin position="43"/>
        <end position="60"/>
    </location>
</feature>
<feature type="region of interest" description="Disordered" evidence="1">
    <location>
        <begin position="37"/>
        <end position="60"/>
    </location>
</feature>
<dbReference type="AlphaFoldDB" id="A0A078AL04"/>
<sequence>MQSSPRLRFNSAAVNQALRQKSHSAYEQTPWEFRFHSSGGKHLSSQHNQQAQADNDEVQNISFSENIDESPMKMDEHIKGPNSYQQSQFMTQSHPGEKCQVNVDSIQLDRMQMTKGFNTQNAKKNIQDEMIDDDENLFEIEIKNLDTNEIYKMQVPVSQSNDNTPKQAVQNVGIPIAKIDLNYASKRKTAGNLGPIGASGIAAENILKENINGLVNNSAVVEDSSNGKVIHQTQITLLQHSQVAEKKISNRKINLYASSFQQQPSDKRMIQSASHKVLIQNFECQGDEQKIVKQLIEFKIQQQTNSLDKTSLLIHRQCSERSPDHQSISTVDVTQILDERNQKLLKEIYSVPQQKYSQEYEEYLPQFEENIKLYDDSTYALNFDDYEEFYDTFQDQINVKSHLLSNFMALQSIQNREMKAYSDSLNDSAWLIKNSINKHLGVEVLKNEDKHRIKEKFDKAALQLAPNNIKTELEAKYALESQKKPTFKDNLIGSVDFMGIYLVKLQDHHVQLDERSFFSKMMWSDPQKIEKEAKIEAFMQIEWTKYQIWGVYCDIIGKILNVENYNQEEKTIREYIYSESLFGWFNPLIVDI</sequence>